<name>A0A133YH70_9FIRM</name>
<dbReference type="GO" id="GO:0009307">
    <property type="term" value="P:DNA restriction-modification system"/>
    <property type="evidence" value="ECO:0007669"/>
    <property type="project" value="UniProtKB-KW"/>
</dbReference>
<dbReference type="OrthoDB" id="9784805at2"/>
<protein>
    <submittedName>
        <fullName evidence="6">Methyltransferase, HemK family</fullName>
    </submittedName>
</protein>
<dbReference type="AlphaFoldDB" id="A0A133YH70"/>
<organism evidence="6 7">
    <name type="scientific">Amygdalobacter nucleatus</name>
    <dbReference type="NCBI Taxonomy" id="3029274"/>
    <lineage>
        <taxon>Bacteria</taxon>
        <taxon>Bacillati</taxon>
        <taxon>Bacillota</taxon>
        <taxon>Clostridia</taxon>
        <taxon>Eubacteriales</taxon>
        <taxon>Oscillospiraceae</taxon>
        <taxon>Amygdalobacter</taxon>
    </lineage>
</organism>
<comment type="caution">
    <text evidence="6">The sequence shown here is derived from an EMBL/GenBank/DDBJ whole genome shotgun (WGS) entry which is preliminary data.</text>
</comment>
<dbReference type="GO" id="GO:0032259">
    <property type="term" value="P:methylation"/>
    <property type="evidence" value="ECO:0007669"/>
    <property type="project" value="UniProtKB-KW"/>
</dbReference>
<dbReference type="GO" id="GO:0003677">
    <property type="term" value="F:DNA binding"/>
    <property type="evidence" value="ECO:0007669"/>
    <property type="project" value="InterPro"/>
</dbReference>
<keyword evidence="2 6" id="KW-0808">Transferase</keyword>
<dbReference type="InterPro" id="IPR002052">
    <property type="entry name" value="DNA_methylase_N6_adenine_CS"/>
</dbReference>
<reference evidence="7" key="1">
    <citation type="submission" date="2016-01" db="EMBL/GenBank/DDBJ databases">
        <authorList>
            <person name="Mitreva M."/>
            <person name="Pepin K.H."/>
            <person name="Mihindukulasuriya K.A."/>
            <person name="Fulton R."/>
            <person name="Fronick C."/>
            <person name="O'Laughlin M."/>
            <person name="Miner T."/>
            <person name="Herter B."/>
            <person name="Rosa B.A."/>
            <person name="Cordes M."/>
            <person name="Tomlinson C."/>
            <person name="Wollam A."/>
            <person name="Palsikar V.B."/>
            <person name="Mardis E.R."/>
            <person name="Wilson R.K."/>
        </authorList>
    </citation>
    <scope>NUCLEOTIDE SEQUENCE [LARGE SCALE GENOMIC DNA]</scope>
    <source>
        <strain evidence="7">KA00274</strain>
    </source>
</reference>
<dbReference type="InterPro" id="IPR003356">
    <property type="entry name" value="DNA_methylase_A-5"/>
</dbReference>
<dbReference type="InterPro" id="IPR050320">
    <property type="entry name" value="N5-glutamine_MTase"/>
</dbReference>
<sequence length="308" mass="34846">MTVTVNHLDLIIQAKERLAKDRPDLTRGQLIKLLAHKYLACSEQKVHLARPGEIALSSQIVTNYEADIAKLLDNWPFAYVLGETDFFDETYKCKEGVLIPRPDSEVLVEECLRVLTDLATNVPQNTLNVCEIGVGSAALLAGIYSHFTVKDKQLRLFASDINPLAIKLSEENLLAKHVPAKLWQVDLLPDLDTAKQAGLLPIDLLYSNPPYIAPAEWDDLDQSVKNFEPKNALLAEEEGLAVYRRILDKVRTEKYLRAGAYILFEHGYMQKASLANLLSEPAYSLFKIKKWRQDYHGKDRVLVIQYCP</sequence>
<dbReference type="PROSITE" id="PS00092">
    <property type="entry name" value="N6_MTASE"/>
    <property type="match status" value="1"/>
</dbReference>
<dbReference type="PATRIC" id="fig|1497955.3.peg.209"/>
<keyword evidence="3" id="KW-0949">S-adenosyl-L-methionine</keyword>
<keyword evidence="4" id="KW-0680">Restriction system</keyword>
<evidence type="ECO:0000313" key="7">
    <source>
        <dbReference type="Proteomes" id="UP000070080"/>
    </source>
</evidence>
<evidence type="ECO:0000256" key="4">
    <source>
        <dbReference type="ARBA" id="ARBA00022747"/>
    </source>
</evidence>
<dbReference type="GO" id="GO:0008276">
    <property type="term" value="F:protein methyltransferase activity"/>
    <property type="evidence" value="ECO:0007669"/>
    <property type="project" value="InterPro"/>
</dbReference>
<accession>A0A133YH70</accession>
<dbReference type="Proteomes" id="UP000070080">
    <property type="component" value="Unassembled WGS sequence"/>
</dbReference>
<dbReference type="SUPFAM" id="SSF53335">
    <property type="entry name" value="S-adenosyl-L-methionine-dependent methyltransferases"/>
    <property type="match status" value="1"/>
</dbReference>
<evidence type="ECO:0000256" key="3">
    <source>
        <dbReference type="ARBA" id="ARBA00022691"/>
    </source>
</evidence>
<dbReference type="NCBIfam" id="TIGR00536">
    <property type="entry name" value="hemK_fam"/>
    <property type="match status" value="1"/>
</dbReference>
<dbReference type="Gene3D" id="3.40.50.150">
    <property type="entry name" value="Vaccinia Virus protein VP39"/>
    <property type="match status" value="1"/>
</dbReference>
<proteinExistence type="predicted"/>
<dbReference type="InterPro" id="IPR004556">
    <property type="entry name" value="HemK-like"/>
</dbReference>
<keyword evidence="1 6" id="KW-0489">Methyltransferase</keyword>
<dbReference type="PANTHER" id="PTHR18895:SF74">
    <property type="entry name" value="MTRF1L RELEASE FACTOR GLUTAMINE METHYLTRANSFERASE"/>
    <property type="match status" value="1"/>
</dbReference>
<gene>
    <name evidence="6" type="ORF">HMPREF1872_00222</name>
</gene>
<dbReference type="InterPro" id="IPR029063">
    <property type="entry name" value="SAM-dependent_MTases_sf"/>
</dbReference>
<evidence type="ECO:0000256" key="2">
    <source>
        <dbReference type="ARBA" id="ARBA00022679"/>
    </source>
</evidence>
<keyword evidence="7" id="KW-1185">Reference proteome</keyword>
<feature type="domain" description="DNA methylase adenine-specific" evidence="5">
    <location>
        <begin position="117"/>
        <end position="220"/>
    </location>
</feature>
<dbReference type="GO" id="GO:0008170">
    <property type="term" value="F:N-methyltransferase activity"/>
    <property type="evidence" value="ECO:0007669"/>
    <property type="project" value="InterPro"/>
</dbReference>
<evidence type="ECO:0000259" key="5">
    <source>
        <dbReference type="Pfam" id="PF02384"/>
    </source>
</evidence>
<evidence type="ECO:0000313" key="6">
    <source>
        <dbReference type="EMBL" id="KXB42538.1"/>
    </source>
</evidence>
<dbReference type="RefSeq" id="WP_066712636.1">
    <property type="nucleotide sequence ID" value="NZ_JARFNM010000001.1"/>
</dbReference>
<dbReference type="STRING" id="1497955.HMPREF1872_00222"/>
<dbReference type="EMBL" id="LSCV01000002">
    <property type="protein sequence ID" value="KXB42538.1"/>
    <property type="molecule type" value="Genomic_DNA"/>
</dbReference>
<dbReference type="PANTHER" id="PTHR18895">
    <property type="entry name" value="HEMK METHYLTRANSFERASE"/>
    <property type="match status" value="1"/>
</dbReference>
<evidence type="ECO:0000256" key="1">
    <source>
        <dbReference type="ARBA" id="ARBA00022603"/>
    </source>
</evidence>
<dbReference type="Pfam" id="PF02384">
    <property type="entry name" value="N6_Mtase"/>
    <property type="match status" value="1"/>
</dbReference>